<dbReference type="EnsemblMetazoa" id="GMOY005145-RA">
    <property type="protein sequence ID" value="GMOY005145-PA"/>
    <property type="gene ID" value="GMOY005145"/>
</dbReference>
<evidence type="ECO:0000256" key="1">
    <source>
        <dbReference type="SAM" id="MobiDB-lite"/>
    </source>
</evidence>
<sequence length="78" mass="8358">MSSTGYNNADSETIETAENSSTASGDSGRTTQSMQRRKSSAASLLMAHHVQQGMPSLGDAPRQIDAAFTYEMKKIGIF</sequence>
<evidence type="ECO:0000313" key="2">
    <source>
        <dbReference type="EnsemblMetazoa" id="GMOY005145-PA"/>
    </source>
</evidence>
<protein>
    <submittedName>
        <fullName evidence="2">Uncharacterized protein</fullName>
    </submittedName>
</protein>
<accession>A0A1B0FMM8</accession>
<reference evidence="2" key="1">
    <citation type="submission" date="2020-05" db="UniProtKB">
        <authorList>
            <consortium name="EnsemblMetazoa"/>
        </authorList>
    </citation>
    <scope>IDENTIFICATION</scope>
    <source>
        <strain evidence="2">Yale</strain>
    </source>
</reference>
<feature type="compositionally biased region" description="Polar residues" evidence="1">
    <location>
        <begin position="1"/>
        <end position="34"/>
    </location>
</feature>
<keyword evidence="3" id="KW-1185">Reference proteome</keyword>
<proteinExistence type="predicted"/>
<dbReference type="Proteomes" id="UP000092444">
    <property type="component" value="Unassembled WGS sequence"/>
</dbReference>
<evidence type="ECO:0000313" key="3">
    <source>
        <dbReference type="Proteomes" id="UP000092444"/>
    </source>
</evidence>
<organism evidence="2 3">
    <name type="scientific">Glossina morsitans morsitans</name>
    <name type="common">Savannah tsetse fly</name>
    <dbReference type="NCBI Taxonomy" id="37546"/>
    <lineage>
        <taxon>Eukaryota</taxon>
        <taxon>Metazoa</taxon>
        <taxon>Ecdysozoa</taxon>
        <taxon>Arthropoda</taxon>
        <taxon>Hexapoda</taxon>
        <taxon>Insecta</taxon>
        <taxon>Pterygota</taxon>
        <taxon>Neoptera</taxon>
        <taxon>Endopterygota</taxon>
        <taxon>Diptera</taxon>
        <taxon>Brachycera</taxon>
        <taxon>Muscomorpha</taxon>
        <taxon>Hippoboscoidea</taxon>
        <taxon>Glossinidae</taxon>
        <taxon>Glossina</taxon>
    </lineage>
</organism>
<name>A0A1B0FMM8_GLOMM</name>
<feature type="region of interest" description="Disordered" evidence="1">
    <location>
        <begin position="1"/>
        <end position="44"/>
    </location>
</feature>
<dbReference type="EMBL" id="CCAG010020238">
    <property type="status" value="NOT_ANNOTATED_CDS"/>
    <property type="molecule type" value="Genomic_DNA"/>
</dbReference>
<dbReference type="AlphaFoldDB" id="A0A1B0FMM8"/>
<dbReference type="VEuPathDB" id="VectorBase:GMOY005145"/>